<keyword evidence="3" id="KW-0677">Repeat</keyword>
<keyword evidence="4" id="KW-0156">Chromatin regulator</keyword>
<dbReference type="InterPro" id="IPR020472">
    <property type="entry name" value="WD40_PAC1"/>
</dbReference>
<feature type="repeat" description="WD" evidence="5">
    <location>
        <begin position="1487"/>
        <end position="1528"/>
    </location>
</feature>
<evidence type="ECO:0000313" key="10">
    <source>
        <dbReference type="Proteomes" id="UP000222310"/>
    </source>
</evidence>
<dbReference type="EMBL" id="LAHD01000104">
    <property type="protein sequence ID" value="PHJ98138.1"/>
    <property type="molecule type" value="Genomic_DNA"/>
</dbReference>
<proteinExistence type="inferred from homology"/>
<dbReference type="PANTHER" id="PTHR19920">
    <property type="entry name" value="WD40 PROTEIN CIAO1"/>
    <property type="match status" value="1"/>
</dbReference>
<feature type="repeat" description="WD" evidence="5">
    <location>
        <begin position="1110"/>
        <end position="1141"/>
    </location>
</feature>
<dbReference type="SMART" id="SM00320">
    <property type="entry name" value="WD40"/>
    <property type="match status" value="14"/>
</dbReference>
<reference evidence="9 10" key="1">
    <citation type="submission" date="2015-02" db="EMBL/GenBank/DDBJ databases">
        <title>Nostoc linckia genome annotation.</title>
        <authorList>
            <person name="Zhou Z."/>
        </authorList>
    </citation>
    <scope>NUCLEOTIDE SEQUENCE [LARGE SCALE GENOMIC DNA]</scope>
    <source>
        <strain evidence="10">z8</strain>
    </source>
</reference>
<protein>
    <submittedName>
        <fullName evidence="9">Uncharacterized protein</fullName>
    </submittedName>
</protein>
<feature type="repeat" description="WD" evidence="5">
    <location>
        <begin position="1021"/>
        <end position="1053"/>
    </location>
</feature>
<dbReference type="SUPFAM" id="SSF52540">
    <property type="entry name" value="P-loop containing nucleoside triphosphate hydrolases"/>
    <property type="match status" value="1"/>
</dbReference>
<dbReference type="SUPFAM" id="SSF50998">
    <property type="entry name" value="Quinoprotein alcohol dehydrogenase-like"/>
    <property type="match status" value="1"/>
</dbReference>
<dbReference type="Pfam" id="PF00400">
    <property type="entry name" value="WD40"/>
    <property type="match status" value="10"/>
</dbReference>
<comment type="caution">
    <text evidence="9">The sequence shown here is derived from an EMBL/GenBank/DDBJ whole genome shotgun (WGS) entry which is preliminary data.</text>
</comment>
<evidence type="ECO:0000256" key="1">
    <source>
        <dbReference type="ARBA" id="ARBA00007306"/>
    </source>
</evidence>
<sequence>MSNQNEPEYLNVENERSLQTLVRAITLSQGEFLLILLRCNYAVLRQDIVQRLQELSPVKIREITLPTSVKTLYTCIGEELADEQPPALMVFGLESVKDIDTVLTSANQVREEFRKNLPFPVILLVNDQVLQKLIRLATDFENWATIIPTAIATIDLVKLIKQTAESVFEQVMDAGAGKFLDNSALNLAIGSPQRVELELAQTELQKRGVKLDAELEASLEFVLGRDAVSMEQSRQHYERSLTLWQQISKLEQQGCVLYNLGLWWRTYAVQHLTQEQSACLQAKDYYQKCLEVFEQANCPDLIAKFINALGEVLQKLELWDELEKVAQKALKLYQTYPDWFREARAYGFISEVALAKSDWNKAKQAAEQALSIVAANQSTEANANLELVLYSHQGWYLFALARAQQQLKKIQDALITLKTAKQKTKPQYDPELYISILKNLREIYYHQRQYLEAFQIKQEQIQIEHQYGFRAFIGAAYLNPQYEVINPALVQIENSVKVAQEIAVSGRQKDVDRLRERMSRNDHKLTVFHGHSGVGKSSILIGGLIPALQLQSIDARDVLPIIVRVYTDWMGILGKRLANNGTSSISIESICENLHKNAERNLLTVLIFDQVEEFFFVYTDKSKRQPFYNFLHFCLDIPFVKVILCLREDYLHYLLECDRLFNFTAINNNILDKYIRYELKNLSSEDAKAVVQSLTKQTNFYLEPVLIDKLLEDLSDQGEVRPIELQIVGAQLQTHKITTLEKYLQAGTKEKLVEGFLEEVIQDCGFENERCARVVLYLLTDENRTRPLKTADNLAEDLKTADIVSNEQQLNLVLEILVGSGLVLNIPEDPADRYQLVHDYLVSFIRHSQQARELEERKKEKKKRQQAEAQLNRVLKQQRNWAIAGVAMMTILAVLSGRFWAQAESQKREVENNRIIAISKTSEALFASGQRFDALKEGIKAGILLKQLPFIQSQDKEYIATQVVTALQQPVYWLVERNRLEDHKGLIWGMNLSPDGEIIASASFDHTVKLWNREGRLIQTLEGHKDKVLSVNFSPDGQMIASGDFDGTVILWKRESTQFKEFKKFKAHNSKNSNGVYGISFSPDGEMFATASRDKTVKLWKPNGYGIRTFTGYEDGVTSVAFSPDGQIIATGGRDRKVKLWRPNGKLLKPFKDKHEDFVWAVAWSPDGKIIATAGRDNFVKVWNLDGKVLEVFKGHRERVMNVSFSPDGKIIASASQDKTVKLWKLDKKSDGKLEGTLLTTLSGHTNGVYAARFSPDCKVLVTASADSTIKIWQLDAGSLLHKGDRNASICADSTMKGGRLGSGVLSTLNSHDDRVNKVSFSPDGKIIASASYDKTVKLWKSDDGTLFRTLEGHKDQVNSVAFSPDRKIIASASADKTVKLWKLDGSLIKTLSDDSDKILDVSFSPDGQLLAAGGVDNTVKIWRRDAKGEFETLPYQVLKAHRDWVRSVAWSPDSKFVASASDDNTIKLWQRDRNQKFKIYKSLTGENAHKSWVYSVSFSHDGKIIATTSNDKTAILWKQDSGGEFRFYKQLIGHNDEVKSVSFSSDDRTIATASDDKTVKLWRVNGTLIRTLSGHSKEILSVSFSPNDKTLALGSADNTVILWDLQQLNSLDKLDNLLVRGCEWLHDYLHNNPNVSQSDRHLCDNIK</sequence>
<evidence type="ECO:0000256" key="6">
    <source>
        <dbReference type="SAM" id="Coils"/>
    </source>
</evidence>
<dbReference type="Gene3D" id="3.40.50.300">
    <property type="entry name" value="P-loop containing nucleotide triphosphate hydrolases"/>
    <property type="match status" value="1"/>
</dbReference>
<feature type="repeat" description="WD" evidence="5">
    <location>
        <begin position="1392"/>
        <end position="1423"/>
    </location>
</feature>
<dbReference type="InterPro" id="IPR036322">
    <property type="entry name" value="WD40_repeat_dom_sf"/>
</dbReference>
<feature type="repeat" description="WD" evidence="5">
    <location>
        <begin position="1193"/>
        <end position="1227"/>
    </location>
</feature>
<dbReference type="InterPro" id="IPR027417">
    <property type="entry name" value="P-loop_NTPase"/>
</dbReference>
<feature type="repeat" description="WD" evidence="5">
    <location>
        <begin position="1351"/>
        <end position="1385"/>
    </location>
</feature>
<feature type="repeat" description="WD" evidence="5">
    <location>
        <begin position="1069"/>
        <end position="1101"/>
    </location>
</feature>
<dbReference type="Pfam" id="PF20703">
    <property type="entry name" value="nSTAND1"/>
    <property type="match status" value="1"/>
</dbReference>
<feature type="repeat" description="WD" evidence="5">
    <location>
        <begin position="1309"/>
        <end position="1350"/>
    </location>
</feature>
<keyword evidence="2 5" id="KW-0853">WD repeat</keyword>
<feature type="domain" description="Novel STAND NTPase 1" evidence="7">
    <location>
        <begin position="506"/>
        <end position="867"/>
    </location>
</feature>
<dbReference type="SUPFAM" id="SSF50978">
    <property type="entry name" value="WD40 repeat-like"/>
    <property type="match status" value="1"/>
</dbReference>
<feature type="domain" description="CAF1B/HIR1 beta-propeller" evidence="8">
    <location>
        <begin position="1212"/>
        <end position="1384"/>
    </location>
</feature>
<evidence type="ECO:0000256" key="5">
    <source>
        <dbReference type="PROSITE-ProRule" id="PRU00221"/>
    </source>
</evidence>
<dbReference type="PROSITE" id="PS00678">
    <property type="entry name" value="WD_REPEATS_1"/>
    <property type="match status" value="2"/>
</dbReference>
<gene>
    <name evidence="9" type="ORF">VF08_27505</name>
</gene>
<dbReference type="Gene3D" id="1.25.40.10">
    <property type="entry name" value="Tetratricopeptide repeat domain"/>
    <property type="match status" value="1"/>
</dbReference>
<dbReference type="PANTHER" id="PTHR19920:SF0">
    <property type="entry name" value="CYTOSOLIC IRON-SULFUR PROTEIN ASSEMBLY PROTEIN CIAO1-RELATED"/>
    <property type="match status" value="1"/>
</dbReference>
<feature type="repeat" description="WD" evidence="5">
    <location>
        <begin position="1573"/>
        <end position="1614"/>
    </location>
</feature>
<dbReference type="InterPro" id="IPR055410">
    <property type="entry name" value="Beta-prop_CAF1B_HIR1"/>
</dbReference>
<dbReference type="GO" id="GO:0016226">
    <property type="term" value="P:iron-sulfur cluster assembly"/>
    <property type="evidence" value="ECO:0007669"/>
    <property type="project" value="TreeGrafter"/>
</dbReference>
<dbReference type="GeneID" id="57093409"/>
<dbReference type="InterPro" id="IPR001680">
    <property type="entry name" value="WD40_rpt"/>
</dbReference>
<dbReference type="PROSITE" id="PS50294">
    <property type="entry name" value="WD_REPEATS_REGION"/>
    <property type="match status" value="14"/>
</dbReference>
<feature type="repeat" description="WD" evidence="5">
    <location>
        <begin position="1439"/>
        <end position="1480"/>
    </location>
</feature>
<evidence type="ECO:0000256" key="4">
    <source>
        <dbReference type="ARBA" id="ARBA00022853"/>
    </source>
</evidence>
<evidence type="ECO:0000259" key="7">
    <source>
        <dbReference type="Pfam" id="PF20703"/>
    </source>
</evidence>
<feature type="repeat" description="WD" evidence="5">
    <location>
        <begin position="1152"/>
        <end position="1186"/>
    </location>
</feature>
<dbReference type="PRINTS" id="PR00320">
    <property type="entry name" value="GPROTEINBRPT"/>
</dbReference>
<dbReference type="InterPro" id="IPR015943">
    <property type="entry name" value="WD40/YVTN_repeat-like_dom_sf"/>
</dbReference>
<dbReference type="CDD" id="cd00200">
    <property type="entry name" value="WD40"/>
    <property type="match status" value="3"/>
</dbReference>
<dbReference type="Gene3D" id="2.130.10.10">
    <property type="entry name" value="YVTN repeat-like/Quinoprotein amine dehydrogenase"/>
    <property type="match status" value="4"/>
</dbReference>
<dbReference type="InterPro" id="IPR011047">
    <property type="entry name" value="Quinoprotein_ADH-like_sf"/>
</dbReference>
<dbReference type="InterPro" id="IPR049052">
    <property type="entry name" value="nSTAND1"/>
</dbReference>
<feature type="coiled-coil region" evidence="6">
    <location>
        <begin position="844"/>
        <end position="877"/>
    </location>
</feature>
<evidence type="ECO:0000256" key="3">
    <source>
        <dbReference type="ARBA" id="ARBA00022737"/>
    </source>
</evidence>
<dbReference type="RefSeq" id="WP_099067615.1">
    <property type="nucleotide sequence ID" value="NZ_LAHD01000104.1"/>
</dbReference>
<feature type="repeat" description="WD" evidence="5">
    <location>
        <begin position="1242"/>
        <end position="1283"/>
    </location>
</feature>
<dbReference type="InterPro" id="IPR019775">
    <property type="entry name" value="WD40_repeat_CS"/>
</dbReference>
<dbReference type="GO" id="GO:0097361">
    <property type="term" value="C:cytosolic [4Fe-4S] assembly targeting complex"/>
    <property type="evidence" value="ECO:0007669"/>
    <property type="project" value="TreeGrafter"/>
</dbReference>
<feature type="repeat" description="WD" evidence="5">
    <location>
        <begin position="1532"/>
        <end position="1566"/>
    </location>
</feature>
<name>A0A9Q6EIR9_NOSLI</name>
<dbReference type="SUPFAM" id="SSF48452">
    <property type="entry name" value="TPR-like"/>
    <property type="match status" value="1"/>
</dbReference>
<dbReference type="InterPro" id="IPR011990">
    <property type="entry name" value="TPR-like_helical_dom_sf"/>
</dbReference>
<dbReference type="PROSITE" id="PS50082">
    <property type="entry name" value="WD_REPEATS_2"/>
    <property type="match status" value="14"/>
</dbReference>
<organism evidence="9 10">
    <name type="scientific">Nostoc linckia z8</name>
    <dbReference type="NCBI Taxonomy" id="1628746"/>
    <lineage>
        <taxon>Bacteria</taxon>
        <taxon>Bacillati</taxon>
        <taxon>Cyanobacteriota</taxon>
        <taxon>Cyanophyceae</taxon>
        <taxon>Nostocales</taxon>
        <taxon>Nostocaceae</taxon>
        <taxon>Nostoc</taxon>
    </lineage>
</organism>
<dbReference type="Pfam" id="PF24105">
    <property type="entry name" value="Beta-prop_CAF1B_HIR1"/>
    <property type="match status" value="1"/>
</dbReference>
<feature type="repeat" description="WD" evidence="5">
    <location>
        <begin position="980"/>
        <end position="1012"/>
    </location>
</feature>
<evidence type="ECO:0000313" key="9">
    <source>
        <dbReference type="EMBL" id="PHJ98138.1"/>
    </source>
</evidence>
<evidence type="ECO:0000259" key="8">
    <source>
        <dbReference type="Pfam" id="PF24105"/>
    </source>
</evidence>
<evidence type="ECO:0000256" key="2">
    <source>
        <dbReference type="ARBA" id="ARBA00022574"/>
    </source>
</evidence>
<dbReference type="Pfam" id="PF13424">
    <property type="entry name" value="TPR_12"/>
    <property type="match status" value="1"/>
</dbReference>
<accession>A0A9Q6EIR9</accession>
<dbReference type="GO" id="GO:0006325">
    <property type="term" value="P:chromatin organization"/>
    <property type="evidence" value="ECO:0007669"/>
    <property type="project" value="UniProtKB-KW"/>
</dbReference>
<keyword evidence="6" id="KW-0175">Coiled coil</keyword>
<comment type="similarity">
    <text evidence="1">Belongs to the WD repeat HIR1 family.</text>
</comment>
<dbReference type="Proteomes" id="UP000222310">
    <property type="component" value="Unassembled WGS sequence"/>
</dbReference>